<dbReference type="Proteomes" id="UP001162175">
    <property type="component" value="Unassembled WGS sequence"/>
</dbReference>
<gene>
    <name evidence="1" type="ORF">DCBHLPFO_00637</name>
</gene>
<comment type="caution">
    <text evidence="1">The sequence shown here is derived from an EMBL/GenBank/DDBJ whole genome shotgun (WGS) entry which is preliminary data.</text>
</comment>
<protein>
    <submittedName>
        <fullName evidence="1">Uncharacterized protein</fullName>
    </submittedName>
</protein>
<organism evidence="1 2">
    <name type="scientific">Mycoplasmopsis arginini</name>
    <name type="common">Mycoplasma arginini</name>
    <dbReference type="NCBI Taxonomy" id="2094"/>
    <lineage>
        <taxon>Bacteria</taxon>
        <taxon>Bacillati</taxon>
        <taxon>Mycoplasmatota</taxon>
        <taxon>Mycoplasmoidales</taxon>
        <taxon>Metamycoplasmataceae</taxon>
        <taxon>Mycoplasmopsis</taxon>
    </lineage>
</organism>
<proteinExistence type="predicted"/>
<accession>A0AA43QX03</accession>
<dbReference type="EMBL" id="JAPFAR010000107">
    <property type="protein sequence ID" value="MDI3349727.1"/>
    <property type="molecule type" value="Genomic_DNA"/>
</dbReference>
<reference evidence="1" key="1">
    <citation type="submission" date="2022-11" db="EMBL/GenBank/DDBJ databases">
        <title>Draft genome of Mycoplasma arginini isolated from fly.</title>
        <authorList>
            <person name="Severgnini M."/>
            <person name="Gioia G."/>
            <person name="Cremonesi P."/>
            <person name="Moroni P."/>
            <person name="Addis M.F."/>
            <person name="Castiglioni B."/>
        </authorList>
    </citation>
    <scope>NUCLEOTIDE SEQUENCE</scope>
    <source>
        <strain evidence="1">QMP CG1-1632</strain>
    </source>
</reference>
<evidence type="ECO:0000313" key="2">
    <source>
        <dbReference type="Proteomes" id="UP001162175"/>
    </source>
</evidence>
<evidence type="ECO:0000313" key="1">
    <source>
        <dbReference type="EMBL" id="MDI3349727.1"/>
    </source>
</evidence>
<sequence length="130" mass="15582">MHWSRNWSFTDHVADHALNTWLIMHRSRDWSCTDHVAIMHCSRGWSCSDHAATMYWSHDWSCTDHVIDHALITWLIMHSSCDWSCADHVWCHTLIMCIWRQWTKSWVGRNQSAGYNHGTQLWEIMLLSWQ</sequence>
<name>A0AA43QX03_MYCAR</name>
<dbReference type="AlphaFoldDB" id="A0AA43QX03"/>